<dbReference type="Pfam" id="PF00111">
    <property type="entry name" value="Fer2"/>
    <property type="match status" value="1"/>
</dbReference>
<feature type="domain" description="2Fe-2S ferredoxin-type" evidence="1">
    <location>
        <begin position="17"/>
        <end position="105"/>
    </location>
</feature>
<reference evidence="2" key="1">
    <citation type="submission" date="2022-11" db="EMBL/GenBank/DDBJ databases">
        <title>Parathalassolutuus dongxingensis gen. nov., sp. nov., a novel member of family Oceanospirillaceae isolated from a coastal shrimp pond in Guangxi, China.</title>
        <authorList>
            <person name="Chen H."/>
        </authorList>
    </citation>
    <scope>NUCLEOTIDE SEQUENCE</scope>
    <source>
        <strain evidence="2">G-43</strain>
    </source>
</reference>
<name>A0A9X3EFI5_9GAMM</name>
<evidence type="ECO:0000259" key="1">
    <source>
        <dbReference type="PROSITE" id="PS51085"/>
    </source>
</evidence>
<gene>
    <name evidence="2" type="ORF">OUO13_14110</name>
</gene>
<dbReference type="PROSITE" id="PS51085">
    <property type="entry name" value="2FE2S_FER_2"/>
    <property type="match status" value="1"/>
</dbReference>
<dbReference type="InterPro" id="IPR001041">
    <property type="entry name" value="2Fe-2S_ferredoxin-type"/>
</dbReference>
<dbReference type="EMBL" id="JAPNOA010000039">
    <property type="protein sequence ID" value="MCY0966326.1"/>
    <property type="molecule type" value="Genomic_DNA"/>
</dbReference>
<accession>A0A9X3EFI5</accession>
<evidence type="ECO:0000313" key="3">
    <source>
        <dbReference type="Proteomes" id="UP001150830"/>
    </source>
</evidence>
<evidence type="ECO:0000313" key="2">
    <source>
        <dbReference type="EMBL" id="MCY0966326.1"/>
    </source>
</evidence>
<organism evidence="2 3">
    <name type="scientific">Parathalassolituus penaei</name>
    <dbReference type="NCBI Taxonomy" id="2997323"/>
    <lineage>
        <taxon>Bacteria</taxon>
        <taxon>Pseudomonadati</taxon>
        <taxon>Pseudomonadota</taxon>
        <taxon>Gammaproteobacteria</taxon>
        <taxon>Oceanospirillales</taxon>
        <taxon>Oceanospirillaceae</taxon>
        <taxon>Parathalassolituus</taxon>
    </lineage>
</organism>
<dbReference type="InterPro" id="IPR012675">
    <property type="entry name" value="Beta-grasp_dom_sf"/>
</dbReference>
<dbReference type="RefSeq" id="WP_283174534.1">
    <property type="nucleotide sequence ID" value="NZ_JAPNOA010000039.1"/>
</dbReference>
<keyword evidence="3" id="KW-1185">Reference proteome</keyword>
<dbReference type="GO" id="GO:0051536">
    <property type="term" value="F:iron-sulfur cluster binding"/>
    <property type="evidence" value="ECO:0007669"/>
    <property type="project" value="InterPro"/>
</dbReference>
<dbReference type="AlphaFoldDB" id="A0A9X3EFI5"/>
<dbReference type="InterPro" id="IPR036010">
    <property type="entry name" value="2Fe-2S_ferredoxin-like_sf"/>
</dbReference>
<sequence length="105" mass="11513">MNTQNPSAQGQTERRCHQIHVLGRNAAFEAEEHSHVLTGMHKSGQTHVLVGCKGGGCGKCRIKVMDGTYFSKKMSRAHISPREEEQGVVLACRIFARSDLGIVPL</sequence>
<dbReference type="Gene3D" id="3.10.20.30">
    <property type="match status" value="1"/>
</dbReference>
<dbReference type="SUPFAM" id="SSF54292">
    <property type="entry name" value="2Fe-2S ferredoxin-like"/>
    <property type="match status" value="1"/>
</dbReference>
<dbReference type="Proteomes" id="UP001150830">
    <property type="component" value="Unassembled WGS sequence"/>
</dbReference>
<protein>
    <submittedName>
        <fullName evidence="2">2Fe-2S iron-sulfur cluster-binding protein</fullName>
    </submittedName>
</protein>
<proteinExistence type="predicted"/>
<comment type="caution">
    <text evidence="2">The sequence shown here is derived from an EMBL/GenBank/DDBJ whole genome shotgun (WGS) entry which is preliminary data.</text>
</comment>